<reference evidence="1 2" key="1">
    <citation type="submission" date="2019-12" db="EMBL/GenBank/DDBJ databases">
        <title>Comparative genomics gives insights into the taxonomy of the Azoarcus-Aromatoleum group and reveals separate origins of nif in the plant-associated Azoarcus and non-plant-associated Aromatoleum sub-groups.</title>
        <authorList>
            <person name="Lafos M."/>
            <person name="Maluk M."/>
            <person name="Batista M."/>
            <person name="Junghare M."/>
            <person name="Carmona M."/>
            <person name="Faoro H."/>
            <person name="Cruz L.M."/>
            <person name="Battistoni F."/>
            <person name="De Souza E."/>
            <person name="Pedrosa F."/>
            <person name="Chen W.-M."/>
            <person name="Poole P.S."/>
            <person name="Dixon R.A."/>
            <person name="James E.K."/>
        </authorList>
    </citation>
    <scope>NUCLEOTIDE SEQUENCE [LARGE SCALE GENOMIC DNA]</scope>
    <source>
        <strain evidence="1 2">22Lin</strain>
    </source>
</reference>
<sequence>MEARLARSSWNMDAGNLVSIEDASGWTVIFEQGRAWLTLEGSSQDKQLNAGERFVIPGSGHMVIEADRASRIRLEPPPASALSRVSAGLLTGTRQIARALLGATVYSAERTRCRPAR</sequence>
<dbReference type="Pfam" id="PF11142">
    <property type="entry name" value="DUF2917"/>
    <property type="match status" value="1"/>
</dbReference>
<dbReference type="Proteomes" id="UP000648984">
    <property type="component" value="Unassembled WGS sequence"/>
</dbReference>
<dbReference type="RefSeq" id="WP_169262115.1">
    <property type="nucleotide sequence ID" value="NZ_WTVQ01000046.1"/>
</dbReference>
<evidence type="ECO:0000313" key="1">
    <source>
        <dbReference type="EMBL" id="NMG76980.1"/>
    </source>
</evidence>
<name>A0ABX1QG64_9RHOO</name>
<dbReference type="EMBL" id="WTVQ01000046">
    <property type="protein sequence ID" value="NMG76980.1"/>
    <property type="molecule type" value="Genomic_DNA"/>
</dbReference>
<evidence type="ECO:0000313" key="2">
    <source>
        <dbReference type="Proteomes" id="UP000648984"/>
    </source>
</evidence>
<dbReference type="InterPro" id="IPR021317">
    <property type="entry name" value="DUF2917"/>
</dbReference>
<organism evidence="1 2">
    <name type="scientific">Aromatoleum diolicum</name>
    <dbReference type="NCBI Taxonomy" id="75796"/>
    <lineage>
        <taxon>Bacteria</taxon>
        <taxon>Pseudomonadati</taxon>
        <taxon>Pseudomonadota</taxon>
        <taxon>Betaproteobacteria</taxon>
        <taxon>Rhodocyclales</taxon>
        <taxon>Rhodocyclaceae</taxon>
        <taxon>Aromatoleum</taxon>
    </lineage>
</organism>
<accession>A0ABX1QG64</accession>
<keyword evidence="2" id="KW-1185">Reference proteome</keyword>
<proteinExistence type="predicted"/>
<gene>
    <name evidence="1" type="ORF">GPA25_19695</name>
</gene>
<comment type="caution">
    <text evidence="1">The sequence shown here is derived from an EMBL/GenBank/DDBJ whole genome shotgun (WGS) entry which is preliminary data.</text>
</comment>
<protein>
    <submittedName>
        <fullName evidence="1">DUF2917 domain-containing protein</fullName>
    </submittedName>
</protein>